<name>A0A2Z4JAX8_9ACTN</name>
<dbReference type="Proteomes" id="UP000249616">
    <property type="component" value="Chromosome"/>
</dbReference>
<dbReference type="KEGG" id="scad:DN051_40645"/>
<evidence type="ECO:0000313" key="1">
    <source>
        <dbReference type="EMBL" id="AWW35320.1"/>
    </source>
</evidence>
<accession>A0A2Z4JAX8</accession>
<evidence type="ECO:0000313" key="2">
    <source>
        <dbReference type="EMBL" id="AWW42120.1"/>
    </source>
</evidence>
<dbReference type="EMBL" id="CP030073">
    <property type="protein sequence ID" value="AWW42120.1"/>
    <property type="molecule type" value="Genomic_DNA"/>
</dbReference>
<gene>
    <name evidence="1" type="ORF">DN051_00165</name>
    <name evidence="2" type="ORF">DN051_40645</name>
</gene>
<reference evidence="2 3" key="1">
    <citation type="journal article" date="2019" name="Int. J. Syst. Evol. Microbiol.">
        <title>Streptomyces cadmiisoli sp. nov., a novel actinomycete isolated from cadmium-contaminated soil.</title>
        <authorList>
            <person name="Li K."/>
            <person name="Tang X."/>
            <person name="Zhao J."/>
            <person name="Guo Y."/>
            <person name="Tang Y."/>
            <person name="Gao J."/>
        </authorList>
    </citation>
    <scope>NUCLEOTIDE SEQUENCE [LARGE SCALE GENOMIC DNA]</scope>
    <source>
        <strain evidence="2 3">ZFG47</strain>
    </source>
</reference>
<dbReference type="AlphaFoldDB" id="A0A2Z4JAX8"/>
<dbReference type="KEGG" id="scad:DN051_00165"/>
<evidence type="ECO:0000313" key="3">
    <source>
        <dbReference type="Proteomes" id="UP000249616"/>
    </source>
</evidence>
<dbReference type="EMBL" id="CP030073">
    <property type="protein sequence ID" value="AWW35320.1"/>
    <property type="molecule type" value="Genomic_DNA"/>
</dbReference>
<sequence>MVDRTVAERDDVDRVGGGEADEGFLVDFVGVLGLEDGLVTDPRPHERDQNRPTSVYVPGIRDPEALRVNVQVVLADPLLLKPCRGAKQEPAQPLDRHAGNGLRQLDHQHRSAHGPEPNQPGLSPPTFYSAWPLTEAEPEPVLVNKARSGLAPLLWSHVRPNGEVNTRHDQQTPAQHDLTGVRLGISYLRL</sequence>
<proteinExistence type="predicted"/>
<protein>
    <submittedName>
        <fullName evidence="2">Uncharacterized protein</fullName>
    </submittedName>
</protein>
<keyword evidence="3" id="KW-1185">Reference proteome</keyword>
<organism evidence="2 3">
    <name type="scientific">Streptomyces cadmiisoli</name>
    <dbReference type="NCBI Taxonomy" id="2184053"/>
    <lineage>
        <taxon>Bacteria</taxon>
        <taxon>Bacillati</taxon>
        <taxon>Actinomycetota</taxon>
        <taxon>Actinomycetes</taxon>
        <taxon>Kitasatosporales</taxon>
        <taxon>Streptomycetaceae</taxon>
        <taxon>Streptomyces</taxon>
        <taxon>Streptomyces aurantiacus group</taxon>
    </lineage>
</organism>